<protein>
    <recommendedName>
        <fullName evidence="1">ABM domain-containing protein</fullName>
    </recommendedName>
</protein>
<dbReference type="PROSITE" id="PS51725">
    <property type="entry name" value="ABM"/>
    <property type="match status" value="1"/>
</dbReference>
<sequence length="112" mass="12514">MQGEHYRKGYFTMSDAIHILAIVTTDADKAPALEKAVQRCAAFSLKEEACKRYEISRDLEKVGRFTVSEIWASQSGFETHLASTHFGELVEQVKSQGAQLDVLKTQPLEPKA</sequence>
<evidence type="ECO:0000313" key="2">
    <source>
        <dbReference type="EMBL" id="GBQ05239.1"/>
    </source>
</evidence>
<dbReference type="Proteomes" id="UP001062901">
    <property type="component" value="Unassembled WGS sequence"/>
</dbReference>
<dbReference type="Pfam" id="PF03992">
    <property type="entry name" value="ABM"/>
    <property type="match status" value="1"/>
</dbReference>
<name>A0ABQ0NWP1_9PROT</name>
<dbReference type="PANTHER" id="PTHR33336:SF3">
    <property type="entry name" value="ABM DOMAIN-CONTAINING PROTEIN"/>
    <property type="match status" value="1"/>
</dbReference>
<organism evidence="2 3">
    <name type="scientific">Saccharibacter floricola DSM 15669</name>
    <dbReference type="NCBI Taxonomy" id="1123227"/>
    <lineage>
        <taxon>Bacteria</taxon>
        <taxon>Pseudomonadati</taxon>
        <taxon>Pseudomonadota</taxon>
        <taxon>Alphaproteobacteria</taxon>
        <taxon>Acetobacterales</taxon>
        <taxon>Acetobacteraceae</taxon>
        <taxon>Saccharibacter</taxon>
    </lineage>
</organism>
<comment type="caution">
    <text evidence="2">The sequence shown here is derived from an EMBL/GenBank/DDBJ whole genome shotgun (WGS) entry which is preliminary data.</text>
</comment>
<gene>
    <name evidence="2" type="ORF">AA15669_0372</name>
</gene>
<keyword evidence="3" id="KW-1185">Reference proteome</keyword>
<dbReference type="InterPro" id="IPR050744">
    <property type="entry name" value="AI-2_Isomerase_LsrG"/>
</dbReference>
<dbReference type="PANTHER" id="PTHR33336">
    <property type="entry name" value="QUINOL MONOOXYGENASE YGIN-RELATED"/>
    <property type="match status" value="1"/>
</dbReference>
<dbReference type="SUPFAM" id="SSF54909">
    <property type="entry name" value="Dimeric alpha+beta barrel"/>
    <property type="match status" value="1"/>
</dbReference>
<evidence type="ECO:0000259" key="1">
    <source>
        <dbReference type="PROSITE" id="PS51725"/>
    </source>
</evidence>
<dbReference type="InterPro" id="IPR011008">
    <property type="entry name" value="Dimeric_a/b-barrel"/>
</dbReference>
<reference evidence="2" key="1">
    <citation type="submission" date="2013-04" db="EMBL/GenBank/DDBJ databases">
        <title>The genome sequencing project of 58 acetic acid bacteria.</title>
        <authorList>
            <person name="Okamoto-Kainuma A."/>
            <person name="Ishikawa M."/>
            <person name="Umino S."/>
            <person name="Koizumi Y."/>
            <person name="Shiwa Y."/>
            <person name="Yoshikawa H."/>
            <person name="Matsutani M."/>
            <person name="Matsushita K."/>
        </authorList>
    </citation>
    <scope>NUCLEOTIDE SEQUENCE</scope>
    <source>
        <strain evidence="2">DSM 15669</strain>
    </source>
</reference>
<feature type="domain" description="ABM" evidence="1">
    <location>
        <begin position="17"/>
        <end position="112"/>
    </location>
</feature>
<dbReference type="Gene3D" id="3.30.70.100">
    <property type="match status" value="1"/>
</dbReference>
<proteinExistence type="predicted"/>
<accession>A0ABQ0NWP1</accession>
<dbReference type="EMBL" id="BAQD01000003">
    <property type="protein sequence ID" value="GBQ05239.1"/>
    <property type="molecule type" value="Genomic_DNA"/>
</dbReference>
<evidence type="ECO:0000313" key="3">
    <source>
        <dbReference type="Proteomes" id="UP001062901"/>
    </source>
</evidence>
<dbReference type="InterPro" id="IPR007138">
    <property type="entry name" value="ABM_dom"/>
</dbReference>